<dbReference type="AlphaFoldDB" id="A0A670ZTP1"/>
<dbReference type="CDD" id="cd00190">
    <property type="entry name" value="Tryp_SPc"/>
    <property type="match status" value="1"/>
</dbReference>
<dbReference type="InterPro" id="IPR009003">
    <property type="entry name" value="Peptidase_S1_PA"/>
</dbReference>
<evidence type="ECO:0000313" key="4">
    <source>
        <dbReference type="Proteomes" id="UP000472273"/>
    </source>
</evidence>
<reference evidence="3" key="2">
    <citation type="submission" date="2025-09" db="UniProtKB">
        <authorList>
            <consortium name="Ensembl"/>
        </authorList>
    </citation>
    <scope>IDENTIFICATION</scope>
</reference>
<dbReference type="PANTHER" id="PTHR24252">
    <property type="entry name" value="ACROSIN-RELATED"/>
    <property type="match status" value="1"/>
</dbReference>
<dbReference type="SUPFAM" id="SSF50494">
    <property type="entry name" value="Trypsin-like serine proteases"/>
    <property type="match status" value="1"/>
</dbReference>
<proteinExistence type="predicted"/>
<sequence>HHSLRGRAVLFPVLRLYNSHTIKRRIKAINIHPNYMADTHDNDIALIILVRSIKFNDYVHPICLPATNLLKNQQYPCYISGWGKTKEKGENNLILQEAQVDIIPQKMCNKLSWYGGTITLNMICAGFLDGGVDSCQPVISLLHISLLSRLLI</sequence>
<name>A0A670ZTP1_PSETE</name>
<dbReference type="PROSITE" id="PS50240">
    <property type="entry name" value="TRYPSIN_DOM"/>
    <property type="match status" value="1"/>
</dbReference>
<keyword evidence="4" id="KW-1185">Reference proteome</keyword>
<dbReference type="Pfam" id="PF00089">
    <property type="entry name" value="Trypsin"/>
    <property type="match status" value="1"/>
</dbReference>
<dbReference type="GeneTree" id="ENSGT00940000165418"/>
<dbReference type="Proteomes" id="UP000472273">
    <property type="component" value="Unplaced"/>
</dbReference>
<feature type="domain" description="Peptidase S1" evidence="2">
    <location>
        <begin position="1"/>
        <end position="136"/>
    </location>
</feature>
<evidence type="ECO:0000259" key="2">
    <source>
        <dbReference type="PROSITE" id="PS50240"/>
    </source>
</evidence>
<evidence type="ECO:0000313" key="3">
    <source>
        <dbReference type="Ensembl" id="ENSPTXP00000026135.1"/>
    </source>
</evidence>
<dbReference type="Ensembl" id="ENSPTXT00000026942.1">
    <property type="protein sequence ID" value="ENSPTXP00000026135.1"/>
    <property type="gene ID" value="ENSPTXG00000018132.1"/>
</dbReference>
<dbReference type="GO" id="GO:0006508">
    <property type="term" value="P:proteolysis"/>
    <property type="evidence" value="ECO:0007669"/>
    <property type="project" value="InterPro"/>
</dbReference>
<keyword evidence="1" id="KW-1015">Disulfide bond</keyword>
<dbReference type="PANTHER" id="PTHR24252:SF21">
    <property type="entry name" value="TRANSMEMBRANE SERINE PROTEASE 12"/>
    <property type="match status" value="1"/>
</dbReference>
<dbReference type="InterPro" id="IPR043504">
    <property type="entry name" value="Peptidase_S1_PA_chymotrypsin"/>
</dbReference>
<dbReference type="GO" id="GO:0004252">
    <property type="term" value="F:serine-type endopeptidase activity"/>
    <property type="evidence" value="ECO:0007669"/>
    <property type="project" value="InterPro"/>
</dbReference>
<protein>
    <recommendedName>
        <fullName evidence="2">Peptidase S1 domain-containing protein</fullName>
    </recommendedName>
</protein>
<dbReference type="InterPro" id="IPR001254">
    <property type="entry name" value="Trypsin_dom"/>
</dbReference>
<accession>A0A670ZTP1</accession>
<dbReference type="SMART" id="SM00020">
    <property type="entry name" value="Tryp_SPc"/>
    <property type="match status" value="1"/>
</dbReference>
<organism evidence="3 4">
    <name type="scientific">Pseudonaja textilis</name>
    <name type="common">Eastern brown snake</name>
    <dbReference type="NCBI Taxonomy" id="8673"/>
    <lineage>
        <taxon>Eukaryota</taxon>
        <taxon>Metazoa</taxon>
        <taxon>Chordata</taxon>
        <taxon>Craniata</taxon>
        <taxon>Vertebrata</taxon>
        <taxon>Euteleostomi</taxon>
        <taxon>Lepidosauria</taxon>
        <taxon>Squamata</taxon>
        <taxon>Bifurcata</taxon>
        <taxon>Unidentata</taxon>
        <taxon>Episquamata</taxon>
        <taxon>Toxicofera</taxon>
        <taxon>Serpentes</taxon>
        <taxon>Colubroidea</taxon>
        <taxon>Elapidae</taxon>
        <taxon>Hydrophiinae</taxon>
        <taxon>Pseudonaja</taxon>
    </lineage>
</organism>
<evidence type="ECO:0000256" key="1">
    <source>
        <dbReference type="ARBA" id="ARBA00023157"/>
    </source>
</evidence>
<dbReference type="Gene3D" id="2.40.10.10">
    <property type="entry name" value="Trypsin-like serine proteases"/>
    <property type="match status" value="2"/>
</dbReference>
<reference evidence="3" key="1">
    <citation type="submission" date="2025-08" db="UniProtKB">
        <authorList>
            <consortium name="Ensembl"/>
        </authorList>
    </citation>
    <scope>IDENTIFICATION</scope>
</reference>